<feature type="compositionally biased region" description="Polar residues" evidence="1">
    <location>
        <begin position="1105"/>
        <end position="1122"/>
    </location>
</feature>
<keyword evidence="4" id="KW-1185">Reference proteome</keyword>
<dbReference type="Pfam" id="PF00566">
    <property type="entry name" value="RabGAP-TBC"/>
    <property type="match status" value="1"/>
</dbReference>
<feature type="region of interest" description="Disordered" evidence="1">
    <location>
        <begin position="125"/>
        <end position="192"/>
    </location>
</feature>
<feature type="compositionally biased region" description="Basic and acidic residues" evidence="1">
    <location>
        <begin position="742"/>
        <end position="756"/>
    </location>
</feature>
<evidence type="ECO:0000259" key="2">
    <source>
        <dbReference type="PROSITE" id="PS50086"/>
    </source>
</evidence>
<feature type="compositionally biased region" description="Basic and acidic residues" evidence="1">
    <location>
        <begin position="386"/>
        <end position="398"/>
    </location>
</feature>
<feature type="compositionally biased region" description="Basic residues" evidence="1">
    <location>
        <begin position="172"/>
        <end position="181"/>
    </location>
</feature>
<dbReference type="EMBL" id="BEYU01000009">
    <property type="protein sequence ID" value="GBG24943.1"/>
    <property type="molecule type" value="Genomic_DNA"/>
</dbReference>
<feature type="compositionally biased region" description="Polar residues" evidence="1">
    <location>
        <begin position="928"/>
        <end position="956"/>
    </location>
</feature>
<organism evidence="3 4">
    <name type="scientific">Hondaea fermentalgiana</name>
    <dbReference type="NCBI Taxonomy" id="2315210"/>
    <lineage>
        <taxon>Eukaryota</taxon>
        <taxon>Sar</taxon>
        <taxon>Stramenopiles</taxon>
        <taxon>Bigyra</taxon>
        <taxon>Labyrinthulomycetes</taxon>
        <taxon>Thraustochytrida</taxon>
        <taxon>Thraustochytriidae</taxon>
        <taxon>Hondaea</taxon>
    </lineage>
</organism>
<dbReference type="InterPro" id="IPR050302">
    <property type="entry name" value="Rab_GAP_TBC_domain"/>
</dbReference>
<feature type="compositionally biased region" description="Acidic residues" evidence="1">
    <location>
        <begin position="1035"/>
        <end position="1049"/>
    </location>
</feature>
<feature type="region of interest" description="Disordered" evidence="1">
    <location>
        <begin position="990"/>
        <end position="1056"/>
    </location>
</feature>
<dbReference type="PANTHER" id="PTHR47219:SF20">
    <property type="entry name" value="TBC1 DOMAIN FAMILY MEMBER 2B"/>
    <property type="match status" value="1"/>
</dbReference>
<feature type="compositionally biased region" description="Basic and acidic residues" evidence="1">
    <location>
        <begin position="767"/>
        <end position="777"/>
    </location>
</feature>
<dbReference type="AlphaFoldDB" id="A0A2R5G8Y2"/>
<sequence>MVSYKLFAAVSEYYADANADPDAARAQKLTQSAKTRRRKIAHVRSRTADSGIIRRSSVFTPFANAANLGLSDEDGGASSPGSPVGSRIRRVASEPRVVNDLDLTQRGLAKLESTDFTEVYLASEDETGMANSSEASDDARSVVQGNDGSADTDSGNPFSMRWKLSRRSNGAARKKKRHRRRKDESVQHSYFRDDNGELRDEYGFKVEDNEPEYLCPPPDSRAAHASVPHDTKKRMLSREALKRRQRRVWSAVIDDFGGSLSNIPGGALERWRKYYAMEQLDDSADRYLLKISSPLPSHHSPQGSSAAPPEAFYSPRAGGSSHRKQFSLGSASQQSQDSSNGGVGGDLDKDSPRRSSGGAGVKSRSSFGHHVESVVRKLRIRKRRHDRDDGSDETRAARSDSMASHGEAHSINGRGPVLPQGPGQSHAQLQAAAAAAESASASQIRHVTSAIRHYGIPPRLRREVWLMCSGALEKQRDSGPTEQYEYLVACATSGEAPEMGEIIERDLHRTFPTNYHFENEEGITRMRRVLTAYSLRNEAIGYCQSMNFLVAVLLLHMDENLAFWVLASIVEDLVPGHYTKQMTGMHVDQRVFESLVKQKLPKLYAHLESFEFPLEFVTYQWFLCLFVNSLPLETTLRIWDCFLHEGVKALFRAGIAILMILQKDILACDSFQDVYACISLADNIDRKSQLTAERVLKIAYDSIVFRSFPSSRIAQLRSHHLPEVMGNLGQQTAWTDFTSKLSADEHEEKDHKHCYDEADDEDDDEASDAKADEETRNGVENGNGELVKKGSFSAKGSNHDGVATSCGGEEKSRAAVHSVAGANGTADSHVEEKSHRVLDMDKMDLADSSPRANGSHEDGHATRSSHSHSEGYLPRSESMDDLNEDPAIKTSNSGSFHGATTLRRKVSRRPSTSFKYQLRRTSEGPMATLTQLGLRSDRSASLNLTPSSRVSATSANADVGTGSGAGPGAGASTGAGAHVDSKAGPIAAASASVGTSTMARRAASTDTEFDDTSDNNNEEEDDDIVEDSLSHLDLDLNDEDDEDEDDDGSDLPSEFSELLPSLAYVMSARQVELDEAELPRAASSMDAATRTSLTTGNEYEKSKTSDIATSRNGRHSPLSTSHPHLVDLAPMKIQAGR</sequence>
<dbReference type="Proteomes" id="UP000241890">
    <property type="component" value="Unassembled WGS sequence"/>
</dbReference>
<evidence type="ECO:0000256" key="1">
    <source>
        <dbReference type="SAM" id="MobiDB-lite"/>
    </source>
</evidence>
<feature type="region of interest" description="Disordered" evidence="1">
    <location>
        <begin position="1077"/>
        <end position="1137"/>
    </location>
</feature>
<dbReference type="PROSITE" id="PS50086">
    <property type="entry name" value="TBC_RABGAP"/>
    <property type="match status" value="1"/>
</dbReference>
<proteinExistence type="predicted"/>
<dbReference type="InterPro" id="IPR035969">
    <property type="entry name" value="Rab-GAP_TBC_sf"/>
</dbReference>
<comment type="caution">
    <text evidence="3">The sequence shown here is derived from an EMBL/GenBank/DDBJ whole genome shotgun (WGS) entry which is preliminary data.</text>
</comment>
<dbReference type="SUPFAM" id="SSF47923">
    <property type="entry name" value="Ypt/Rab-GAP domain of gyp1p"/>
    <property type="match status" value="2"/>
</dbReference>
<feature type="compositionally biased region" description="Acidic residues" evidence="1">
    <location>
        <begin position="1007"/>
        <end position="1026"/>
    </location>
</feature>
<evidence type="ECO:0000313" key="4">
    <source>
        <dbReference type="Proteomes" id="UP000241890"/>
    </source>
</evidence>
<dbReference type="SMART" id="SM00164">
    <property type="entry name" value="TBC"/>
    <property type="match status" value="1"/>
</dbReference>
<dbReference type="OrthoDB" id="294251at2759"/>
<feature type="compositionally biased region" description="Polar residues" evidence="1">
    <location>
        <begin position="327"/>
        <end position="340"/>
    </location>
</feature>
<feature type="domain" description="Rab-GAP TBC" evidence="2">
    <location>
        <begin position="455"/>
        <end position="646"/>
    </location>
</feature>
<feature type="compositionally biased region" description="Polar residues" evidence="1">
    <location>
        <begin position="143"/>
        <end position="157"/>
    </location>
</feature>
<dbReference type="FunFam" id="1.10.8.270:FF:000026">
    <property type="entry name" value="TBC (Tre-2/Bub2/Cdc16) domain family"/>
    <property type="match status" value="1"/>
</dbReference>
<gene>
    <name evidence="3" type="ORF">FCC1311_011602</name>
</gene>
<feature type="compositionally biased region" description="Basic and acidic residues" evidence="1">
    <location>
        <begin position="182"/>
        <end position="192"/>
    </location>
</feature>
<feature type="compositionally biased region" description="Acidic residues" evidence="1">
    <location>
        <begin position="757"/>
        <end position="766"/>
    </location>
</feature>
<dbReference type="GO" id="GO:0005096">
    <property type="term" value="F:GTPase activator activity"/>
    <property type="evidence" value="ECO:0007669"/>
    <property type="project" value="TreeGrafter"/>
</dbReference>
<feature type="region of interest" description="Disordered" evidence="1">
    <location>
        <begin position="742"/>
        <end position="978"/>
    </location>
</feature>
<accession>A0A2R5G8Y2</accession>
<dbReference type="InParanoid" id="A0A2R5G8Y2"/>
<dbReference type="GO" id="GO:0031267">
    <property type="term" value="F:small GTPase binding"/>
    <property type="evidence" value="ECO:0007669"/>
    <property type="project" value="TreeGrafter"/>
</dbReference>
<feature type="compositionally biased region" description="Basic and acidic residues" evidence="1">
    <location>
        <begin position="828"/>
        <end position="845"/>
    </location>
</feature>
<evidence type="ECO:0000313" key="3">
    <source>
        <dbReference type="EMBL" id="GBG24943.1"/>
    </source>
</evidence>
<name>A0A2R5G8Y2_9STRA</name>
<reference evidence="3 4" key="1">
    <citation type="submission" date="2017-12" db="EMBL/GenBank/DDBJ databases">
        <title>Sequencing, de novo assembly and annotation of complete genome of a new Thraustochytrid species, strain FCC1311.</title>
        <authorList>
            <person name="Sedici K."/>
            <person name="Godart F."/>
            <person name="Aiese Cigliano R."/>
            <person name="Sanseverino W."/>
            <person name="Barakat M."/>
            <person name="Ortet P."/>
            <person name="Marechal E."/>
            <person name="Cagnac O."/>
            <person name="Amato A."/>
        </authorList>
    </citation>
    <scope>NUCLEOTIDE SEQUENCE [LARGE SCALE GENOMIC DNA]</scope>
</reference>
<feature type="compositionally biased region" description="Gly residues" evidence="1">
    <location>
        <begin position="961"/>
        <end position="973"/>
    </location>
</feature>
<feature type="compositionally biased region" description="Basic residues" evidence="1">
    <location>
        <begin position="376"/>
        <end position="385"/>
    </location>
</feature>
<feature type="region of interest" description="Disordered" evidence="1">
    <location>
        <begin position="294"/>
        <end position="426"/>
    </location>
</feature>
<dbReference type="Gene3D" id="1.10.8.270">
    <property type="entry name" value="putative rabgap domain of human tbc1 domain family member 14 like domains"/>
    <property type="match status" value="1"/>
</dbReference>
<protein>
    <submittedName>
        <fullName evidence="3">TBC1 domain family member 8B</fullName>
    </submittedName>
</protein>
<dbReference type="InterPro" id="IPR000195">
    <property type="entry name" value="Rab-GAP-TBC_dom"/>
</dbReference>
<dbReference type="PANTHER" id="PTHR47219">
    <property type="entry name" value="RAB GTPASE-ACTIVATING PROTEIN 1-LIKE"/>
    <property type="match status" value="1"/>
</dbReference>
<dbReference type="Gene3D" id="1.10.472.80">
    <property type="entry name" value="Ypt/Rab-GAP domain of gyp1p, domain 3"/>
    <property type="match status" value="1"/>
</dbReference>